<dbReference type="RefSeq" id="WP_092479090.1">
    <property type="nucleotide sequence ID" value="NZ_FOXW01000001.1"/>
</dbReference>
<name>A0A1I5UNH5_9LACT</name>
<dbReference type="OrthoDB" id="9799862at2"/>
<dbReference type="Proteomes" id="UP000199136">
    <property type="component" value="Unassembled WGS sequence"/>
</dbReference>
<proteinExistence type="predicted"/>
<evidence type="ECO:0000313" key="2">
    <source>
        <dbReference type="Proteomes" id="UP000199136"/>
    </source>
</evidence>
<keyword evidence="1" id="KW-0966">Cell projection</keyword>
<dbReference type="Pfam" id="PF06289">
    <property type="entry name" value="FlbD"/>
    <property type="match status" value="1"/>
</dbReference>
<protein>
    <submittedName>
        <fullName evidence="1">Flagellar protein FlbD</fullName>
    </submittedName>
</protein>
<keyword evidence="1" id="KW-0969">Cilium</keyword>
<gene>
    <name evidence="1" type="ORF">SAMN04488506_0094</name>
</gene>
<dbReference type="PANTHER" id="PTHR39185:SF1">
    <property type="entry name" value="SWARMING MOTILITY PROTEIN SWRD"/>
    <property type="match status" value="1"/>
</dbReference>
<dbReference type="InterPro" id="IPR009384">
    <property type="entry name" value="SwrD-like"/>
</dbReference>
<dbReference type="AlphaFoldDB" id="A0A1I5UNH5"/>
<keyword evidence="2" id="KW-1185">Reference proteome</keyword>
<dbReference type="EMBL" id="FOXW01000001">
    <property type="protein sequence ID" value="SFP96770.1"/>
    <property type="molecule type" value="Genomic_DNA"/>
</dbReference>
<dbReference type="STRING" id="82801.SAMN04488506_0094"/>
<accession>A0A1I5UNH5</accession>
<sequence length="68" mass="7894">MIALTSVSGKEFYLNCDLIYKMEHTFDTIITLVDGKTIRVVDPEEDIIEKIIAFKRKIYTQLPEGEEK</sequence>
<dbReference type="PANTHER" id="PTHR39185">
    <property type="entry name" value="SWARMING MOTILITY PROTEIN SWRD"/>
    <property type="match status" value="1"/>
</dbReference>
<keyword evidence="1" id="KW-0282">Flagellum</keyword>
<reference evidence="1 2" key="1">
    <citation type="submission" date="2016-10" db="EMBL/GenBank/DDBJ databases">
        <authorList>
            <person name="de Groot N.N."/>
        </authorList>
    </citation>
    <scope>NUCLEOTIDE SEQUENCE [LARGE SCALE GENOMIC DNA]</scope>
    <source>
        <strain evidence="1 2">DSM 20581</strain>
    </source>
</reference>
<evidence type="ECO:0000313" key="1">
    <source>
        <dbReference type="EMBL" id="SFP96770.1"/>
    </source>
</evidence>
<organism evidence="1 2">
    <name type="scientific">Desemzia incerta</name>
    <dbReference type="NCBI Taxonomy" id="82801"/>
    <lineage>
        <taxon>Bacteria</taxon>
        <taxon>Bacillati</taxon>
        <taxon>Bacillota</taxon>
        <taxon>Bacilli</taxon>
        <taxon>Lactobacillales</taxon>
        <taxon>Carnobacteriaceae</taxon>
        <taxon>Desemzia</taxon>
    </lineage>
</organism>